<dbReference type="InParanoid" id="A0A0V1BVW5"/>
<name>A0A0V1BVW5_TRISP</name>
<protein>
    <submittedName>
        <fullName evidence="1">Uncharacterized protein</fullName>
    </submittedName>
</protein>
<evidence type="ECO:0000313" key="2">
    <source>
        <dbReference type="Proteomes" id="UP000054776"/>
    </source>
</evidence>
<accession>A0A0V1BVW5</accession>
<proteinExistence type="predicted"/>
<comment type="caution">
    <text evidence="1">The sequence shown here is derived from an EMBL/GenBank/DDBJ whole genome shotgun (WGS) entry which is preliminary data.</text>
</comment>
<gene>
    <name evidence="1" type="ORF">T01_3105</name>
</gene>
<reference evidence="1 2" key="1">
    <citation type="submission" date="2015-01" db="EMBL/GenBank/DDBJ databases">
        <title>Evolution of Trichinella species and genotypes.</title>
        <authorList>
            <person name="Korhonen P.K."/>
            <person name="Edoardo P."/>
            <person name="Giuseppe L.R."/>
            <person name="Gasser R.B."/>
        </authorList>
    </citation>
    <scope>NUCLEOTIDE SEQUENCE [LARGE SCALE GENOMIC DNA]</scope>
    <source>
        <strain evidence="1">ISS3</strain>
    </source>
</reference>
<organism evidence="1 2">
    <name type="scientific">Trichinella spiralis</name>
    <name type="common">Trichina worm</name>
    <dbReference type="NCBI Taxonomy" id="6334"/>
    <lineage>
        <taxon>Eukaryota</taxon>
        <taxon>Metazoa</taxon>
        <taxon>Ecdysozoa</taxon>
        <taxon>Nematoda</taxon>
        <taxon>Enoplea</taxon>
        <taxon>Dorylaimia</taxon>
        <taxon>Trichinellida</taxon>
        <taxon>Trichinellidae</taxon>
        <taxon>Trichinella</taxon>
    </lineage>
</organism>
<dbReference type="Proteomes" id="UP000054776">
    <property type="component" value="Unassembled WGS sequence"/>
</dbReference>
<sequence>MGVRLSITAFKSYRIAIQSISAVVRVNYTNPLVRATIRTFPKWYVKIQHKYVSQQSYMAYHRISICNRYGTRVLKILDRNMAMQTATLRSTESNGKSTKGKATPQAMPQAFFQKISVFQKFSPRRCLRLRLRANKICILPLGYAKGDFLHNI</sequence>
<dbReference type="AlphaFoldDB" id="A0A0V1BVW5"/>
<dbReference type="EMBL" id="JYDH01000009">
    <property type="protein sequence ID" value="KRY41094.1"/>
    <property type="molecule type" value="Genomic_DNA"/>
</dbReference>
<evidence type="ECO:0000313" key="1">
    <source>
        <dbReference type="EMBL" id="KRY41094.1"/>
    </source>
</evidence>
<keyword evidence="2" id="KW-1185">Reference proteome</keyword>
<dbReference type="OrthoDB" id="10454160at2759"/>